<dbReference type="InParanoid" id="A0A804JLB5"/>
<dbReference type="PANTHER" id="PTHR45631">
    <property type="entry name" value="OS07G0107800 PROTEIN-RELATED"/>
    <property type="match status" value="1"/>
</dbReference>
<reference evidence="4" key="2">
    <citation type="submission" date="2021-05" db="UniProtKB">
        <authorList>
            <consortium name="EnsemblPlants"/>
        </authorList>
    </citation>
    <scope>IDENTIFICATION</scope>
    <source>
        <strain evidence="4">subsp. malaccensis</strain>
    </source>
</reference>
<protein>
    <submittedName>
        <fullName evidence="3">(wild Malaysian banana) hypothetical protein</fullName>
    </submittedName>
</protein>
<proteinExistence type="predicted"/>
<dbReference type="PANTHER" id="PTHR45631:SF202">
    <property type="entry name" value="SENESCENCE-INDUCED RECEPTOR-LIKE SERINE_THREONINE-PROTEIN KINASE"/>
    <property type="match status" value="1"/>
</dbReference>
<dbReference type="InterPro" id="IPR024788">
    <property type="entry name" value="Malectin-like_Carb-bd_dom"/>
</dbReference>
<dbReference type="Proteomes" id="UP000012960">
    <property type="component" value="Unplaced"/>
</dbReference>
<evidence type="ECO:0000313" key="3">
    <source>
        <dbReference type="EMBL" id="CAG1847636.1"/>
    </source>
</evidence>
<evidence type="ECO:0000313" key="4">
    <source>
        <dbReference type="EnsemblPlants" id="Ma06_p28180.1"/>
    </source>
</evidence>
<feature type="domain" description="Malectin-like" evidence="2">
    <location>
        <begin position="6"/>
        <end position="137"/>
    </location>
</feature>
<dbReference type="AlphaFoldDB" id="A0A804JLB5"/>
<accession>A0A804JLB5</accession>
<keyword evidence="5" id="KW-1185">Reference proteome</keyword>
<evidence type="ECO:0000256" key="1">
    <source>
        <dbReference type="ARBA" id="ARBA00004167"/>
    </source>
</evidence>
<organism evidence="4 5">
    <name type="scientific">Musa acuminata subsp. malaccensis</name>
    <name type="common">Wild banana</name>
    <name type="synonym">Musa malaccensis</name>
    <dbReference type="NCBI Taxonomy" id="214687"/>
    <lineage>
        <taxon>Eukaryota</taxon>
        <taxon>Viridiplantae</taxon>
        <taxon>Streptophyta</taxon>
        <taxon>Embryophyta</taxon>
        <taxon>Tracheophyta</taxon>
        <taxon>Spermatophyta</taxon>
        <taxon>Magnoliopsida</taxon>
        <taxon>Liliopsida</taxon>
        <taxon>Zingiberales</taxon>
        <taxon>Musaceae</taxon>
        <taxon>Musa</taxon>
    </lineage>
</organism>
<dbReference type="GO" id="GO:0016020">
    <property type="term" value="C:membrane"/>
    <property type="evidence" value="ECO:0007669"/>
    <property type="project" value="UniProtKB-SubCell"/>
</dbReference>
<sequence length="207" mass="23013">MAEPQSFPDGTRNCYTIKPGAPSTCCGRGSCTETTMASTTSRSASTSTSESTFGRHNITDPGSFVTLEAITVASADFLWVCLVNTGYGTPFISALEARPLKDNLYPAANASRSLVPFKRINLRAGDAYIRYPDDPHDCRDPRNSTKIDFSWDPYPGDVNEYYLILHFSELSILTGTDTSRQFNVYVKGYRWLRSSRDPALPEIRLRV</sequence>
<evidence type="ECO:0000259" key="2">
    <source>
        <dbReference type="Pfam" id="PF12819"/>
    </source>
</evidence>
<gene>
    <name evidence="3" type="ORF">GSMUA_174310.1</name>
</gene>
<evidence type="ECO:0000313" key="5">
    <source>
        <dbReference type="Proteomes" id="UP000012960"/>
    </source>
</evidence>
<dbReference type="Pfam" id="PF12819">
    <property type="entry name" value="Malectin_like"/>
    <property type="match status" value="2"/>
</dbReference>
<dbReference type="EnsemblPlants" id="Ma06_t28180.1">
    <property type="protein sequence ID" value="Ma06_p28180.1"/>
    <property type="gene ID" value="Ma06_g28180"/>
</dbReference>
<reference evidence="3" key="1">
    <citation type="submission" date="2021-03" db="EMBL/GenBank/DDBJ databases">
        <authorList>
            <consortium name="Genoscope - CEA"/>
            <person name="William W."/>
        </authorList>
    </citation>
    <scope>NUCLEOTIDE SEQUENCE</scope>
    <source>
        <strain evidence="3">Doubled-haploid Pahang</strain>
    </source>
</reference>
<dbReference type="Gramene" id="Ma06_t28180.1">
    <property type="protein sequence ID" value="Ma06_p28180.1"/>
    <property type="gene ID" value="Ma06_g28180"/>
</dbReference>
<feature type="domain" description="Malectin-like" evidence="2">
    <location>
        <begin position="143"/>
        <end position="192"/>
    </location>
</feature>
<dbReference type="EMBL" id="HG996471">
    <property type="protein sequence ID" value="CAG1847636.1"/>
    <property type="molecule type" value="Genomic_DNA"/>
</dbReference>
<name>A0A804JLB5_MUSAM</name>
<comment type="subcellular location">
    <subcellularLocation>
        <location evidence="1">Membrane</location>
        <topology evidence="1">Single-pass membrane protein</topology>
    </subcellularLocation>
</comment>